<dbReference type="PANTHER" id="PTHR31566">
    <property type="entry name" value="CYTOCHROME C BIOGENESIS PROTEIN CCS1, CHLOROPLASTIC"/>
    <property type="match status" value="1"/>
</dbReference>
<evidence type="ECO:0000256" key="6">
    <source>
        <dbReference type="SAM" id="Phobius"/>
    </source>
</evidence>
<evidence type="ECO:0000256" key="1">
    <source>
        <dbReference type="ARBA" id="ARBA00004141"/>
    </source>
</evidence>
<dbReference type="eggNOG" id="COG1333">
    <property type="taxonomic scope" value="Bacteria"/>
</dbReference>
<evidence type="ECO:0000259" key="7">
    <source>
        <dbReference type="Pfam" id="PF05140"/>
    </source>
</evidence>
<evidence type="ECO:0000313" key="9">
    <source>
        <dbReference type="Proteomes" id="UP000001968"/>
    </source>
</evidence>
<evidence type="ECO:0000313" key="8">
    <source>
        <dbReference type="EMBL" id="ABI68823.1"/>
    </source>
</evidence>
<dbReference type="PANTHER" id="PTHR31566:SF5">
    <property type="entry name" value="RESB-LIKE DOMAIN-CONTAINING PROTEIN"/>
    <property type="match status" value="1"/>
</dbReference>
<feature type="domain" description="ResB-like" evidence="7">
    <location>
        <begin position="18"/>
        <end position="94"/>
    </location>
</feature>
<feature type="domain" description="ResB-like" evidence="7">
    <location>
        <begin position="101"/>
        <end position="329"/>
    </location>
</feature>
<feature type="transmembrane region" description="Helical" evidence="6">
    <location>
        <begin position="70"/>
        <end position="89"/>
    </location>
</feature>
<feature type="transmembrane region" description="Helical" evidence="6">
    <location>
        <begin position="101"/>
        <end position="122"/>
    </location>
</feature>
<feature type="transmembrane region" description="Helical" evidence="6">
    <location>
        <begin position="21"/>
        <end position="39"/>
    </location>
</feature>
<dbReference type="Proteomes" id="UP000001968">
    <property type="component" value="Chromosome"/>
</dbReference>
<reference evidence="9" key="1">
    <citation type="journal article" date="2010" name="Environ. Microbiol.">
        <title>The genome of Syntrophomonas wolfei: new insights into syntrophic metabolism and biohydrogen production.</title>
        <authorList>
            <person name="Sieber J.R."/>
            <person name="Sims D.R."/>
            <person name="Han C."/>
            <person name="Kim E."/>
            <person name="Lykidis A."/>
            <person name="Lapidus A.L."/>
            <person name="McDonnald E."/>
            <person name="Rohlin L."/>
            <person name="Culley D.E."/>
            <person name="Gunsalus R."/>
            <person name="McInerney M.J."/>
        </authorList>
    </citation>
    <scope>NUCLEOTIDE SEQUENCE [LARGE SCALE GENOMIC DNA]</scope>
    <source>
        <strain evidence="9">DSM 2245B / Goettingen</strain>
    </source>
</reference>
<dbReference type="InterPro" id="IPR023494">
    <property type="entry name" value="Cyt_c_bgen_Ccs1/CcsB/ResB"/>
</dbReference>
<dbReference type="EMBL" id="CP000448">
    <property type="protein sequence ID" value="ABI68823.1"/>
    <property type="molecule type" value="Genomic_DNA"/>
</dbReference>
<sequence>MNIFRRYLKLFVKKLASMQTAIYLLLIVGAVSALGTLISQGQAPAFYIHHYGKPVAFIINGLGLGNLYQVWWFLLLNILLSLSILACAYQRLRRGRKISILASLLMHLALVFILMGAIWSLGLTHDTLLEVKKGESVSLFAYGFPEGTLTLNDFKIDYYPDFQPRQYTSSLTLSAYKGQNYEEDIYVNNPLKAGSLKIYQSSWGWVMQLSDLSSSAEKNICLKERESYLLDEQEKISIQAIFLPDFVDSKTGIHSQSPIPNHPHAWLTILQQDKIIDMAIIPLGEDAELASCHLRFDSFDTYSGLHIKQDSGVYMVFAGFVLLLTGLGIRYGFEYLDKRGSR</sequence>
<dbReference type="GO" id="GO:0016020">
    <property type="term" value="C:membrane"/>
    <property type="evidence" value="ECO:0007669"/>
    <property type="project" value="UniProtKB-SubCell"/>
</dbReference>
<comment type="subcellular location">
    <subcellularLocation>
        <location evidence="1">Membrane</location>
        <topology evidence="1">Multi-pass membrane protein</topology>
    </subcellularLocation>
</comment>
<accession>Q0AWT1</accession>
<organism evidence="8 9">
    <name type="scientific">Syntrophomonas wolfei subsp. wolfei (strain DSM 2245B / Goettingen)</name>
    <dbReference type="NCBI Taxonomy" id="335541"/>
    <lineage>
        <taxon>Bacteria</taxon>
        <taxon>Bacillati</taxon>
        <taxon>Bacillota</taxon>
        <taxon>Clostridia</taxon>
        <taxon>Eubacteriales</taxon>
        <taxon>Syntrophomonadaceae</taxon>
        <taxon>Syntrophomonas</taxon>
    </lineage>
</organism>
<evidence type="ECO:0000256" key="2">
    <source>
        <dbReference type="ARBA" id="ARBA00022692"/>
    </source>
</evidence>
<keyword evidence="3" id="KW-0201">Cytochrome c-type biogenesis</keyword>
<feature type="transmembrane region" description="Helical" evidence="6">
    <location>
        <begin position="312"/>
        <end position="333"/>
    </location>
</feature>
<evidence type="ECO:0000256" key="5">
    <source>
        <dbReference type="ARBA" id="ARBA00023136"/>
    </source>
</evidence>
<dbReference type="STRING" id="335541.Swol_1520"/>
<dbReference type="AlphaFoldDB" id="Q0AWT1"/>
<dbReference type="GO" id="GO:0017004">
    <property type="term" value="P:cytochrome complex assembly"/>
    <property type="evidence" value="ECO:0007669"/>
    <property type="project" value="UniProtKB-KW"/>
</dbReference>
<name>Q0AWT1_SYNWW</name>
<keyword evidence="5 6" id="KW-0472">Membrane</keyword>
<dbReference type="InterPro" id="IPR007816">
    <property type="entry name" value="ResB-like_domain"/>
</dbReference>
<protein>
    <submittedName>
        <fullName evidence="8">ResB protein required for cytochrome c biosynthesis-like protein</fullName>
    </submittedName>
</protein>
<keyword evidence="2 6" id="KW-0812">Transmembrane</keyword>
<keyword evidence="9" id="KW-1185">Reference proteome</keyword>
<gene>
    <name evidence="8" type="ordered locus">Swol_1520</name>
</gene>
<evidence type="ECO:0000256" key="4">
    <source>
        <dbReference type="ARBA" id="ARBA00022989"/>
    </source>
</evidence>
<keyword evidence="4 6" id="KW-1133">Transmembrane helix</keyword>
<dbReference type="KEGG" id="swo:Swol_1520"/>
<evidence type="ECO:0000256" key="3">
    <source>
        <dbReference type="ARBA" id="ARBA00022748"/>
    </source>
</evidence>
<dbReference type="Pfam" id="PF05140">
    <property type="entry name" value="ResB"/>
    <property type="match status" value="2"/>
</dbReference>
<dbReference type="HOGENOM" id="CLU_034630_1_0_9"/>
<proteinExistence type="predicted"/>